<evidence type="ECO:0000256" key="7">
    <source>
        <dbReference type="PIRSR" id="PIRSR005378-2"/>
    </source>
</evidence>
<comment type="similarity">
    <text evidence="1">Belongs to the RNA 3'-terminal cyclase family. Type 1 subfamily.</text>
</comment>
<comment type="catalytic activity">
    <reaction evidence="5">
        <text>a 3'-end 3'-phospho-ribonucleotide-RNA + ATP = a 3'-end 2',3'-cyclophospho-ribonucleotide-RNA + AMP + diphosphate</text>
        <dbReference type="Rhea" id="RHEA:23976"/>
        <dbReference type="Rhea" id="RHEA-COMP:10463"/>
        <dbReference type="Rhea" id="RHEA-COMP:10464"/>
        <dbReference type="ChEBI" id="CHEBI:30616"/>
        <dbReference type="ChEBI" id="CHEBI:33019"/>
        <dbReference type="ChEBI" id="CHEBI:83062"/>
        <dbReference type="ChEBI" id="CHEBI:83064"/>
        <dbReference type="ChEBI" id="CHEBI:456215"/>
        <dbReference type="EC" id="6.5.1.4"/>
    </reaction>
</comment>
<sequence length="377" mass="41292">MEKKNFIEIDGSILEGGGQIIRISIPCSIILQYGKIVIKNIRGNRPKPGLKRQHLSGVQLVNTICEGTLKGDKLDSSRLELIPSKIQGGSFKCDVKTAGSVTLLTQIAIPVIIFSPSPIDLELSGGTNVPLSPQIDEIIYCLVPYLSAFGIDIEVVLKRRGFYPKGNGIVEVHSQPIPKGGCLKAINFTEFGELSKFTGVVYSTPTIPQHVNKRIKEQAEKLLVEKFGKKIPIKIDQRYEGKQSSFGQGTGIALFAHSNTGCILGSSALGERKVSSEEVARRAFQPLVEDIESNACVDRHTQDQLIIFMALAEGISKFRTCELSLHTQTAIHFVTELTGAKFLTSKDGSSWIIECEGIGHKNGLSMKDREELETNQK</sequence>
<dbReference type="InterPro" id="IPR017770">
    <property type="entry name" value="RNA3'_term_phos_cyc_type_1"/>
</dbReference>
<dbReference type="InterPro" id="IPR013792">
    <property type="entry name" value="RNA3'P_cycl/enolpyr_Trfase_a/b"/>
</dbReference>
<dbReference type="EMBL" id="JAPDFW010000022">
    <property type="protein sequence ID" value="KAJ5079658.1"/>
    <property type="molecule type" value="Genomic_DNA"/>
</dbReference>
<dbReference type="GO" id="GO:0005524">
    <property type="term" value="F:ATP binding"/>
    <property type="evidence" value="ECO:0007669"/>
    <property type="project" value="UniProtKB-KW"/>
</dbReference>
<dbReference type="Pfam" id="PF05189">
    <property type="entry name" value="RTC_insert"/>
    <property type="match status" value="1"/>
</dbReference>
<evidence type="ECO:0000256" key="5">
    <source>
        <dbReference type="ARBA" id="ARBA00024481"/>
    </source>
</evidence>
<dbReference type="InterPro" id="IPR036553">
    <property type="entry name" value="RPTC_insert"/>
</dbReference>
<dbReference type="InterPro" id="IPR013791">
    <property type="entry name" value="RNA3'-term_phos_cycl_insert"/>
</dbReference>
<dbReference type="PANTHER" id="PTHR11096:SF0">
    <property type="entry name" value="RNA 3'-TERMINAL PHOSPHATE CYCLASE"/>
    <property type="match status" value="1"/>
</dbReference>
<organism evidence="10 11">
    <name type="scientific">Anaeramoeba ignava</name>
    <name type="common">Anaerobic marine amoeba</name>
    <dbReference type="NCBI Taxonomy" id="1746090"/>
    <lineage>
        <taxon>Eukaryota</taxon>
        <taxon>Metamonada</taxon>
        <taxon>Anaeramoebidae</taxon>
        <taxon>Anaeramoeba</taxon>
    </lineage>
</organism>
<dbReference type="InterPro" id="IPR037136">
    <property type="entry name" value="RNA3'_phos_cyclase_dom_sf"/>
</dbReference>
<keyword evidence="7" id="KW-0067">ATP-binding</keyword>
<feature type="binding site" evidence="7">
    <location>
        <position position="106"/>
    </location>
    <ligand>
        <name>ATP</name>
        <dbReference type="ChEBI" id="CHEBI:30616"/>
    </ligand>
</feature>
<accession>A0A9Q0LYB2</accession>
<evidence type="ECO:0000313" key="10">
    <source>
        <dbReference type="EMBL" id="KAJ5079658.1"/>
    </source>
</evidence>
<dbReference type="Gene3D" id="3.30.360.20">
    <property type="entry name" value="RNA 3'-terminal phosphate cyclase, insert domain"/>
    <property type="match status" value="1"/>
</dbReference>
<dbReference type="GO" id="GO:0005634">
    <property type="term" value="C:nucleus"/>
    <property type="evidence" value="ECO:0007669"/>
    <property type="project" value="TreeGrafter"/>
</dbReference>
<name>A0A9Q0LYB2_ANAIG</name>
<evidence type="ECO:0000259" key="8">
    <source>
        <dbReference type="Pfam" id="PF01137"/>
    </source>
</evidence>
<feature type="domain" description="RNA 3'-terminal phosphate cyclase" evidence="8">
    <location>
        <begin position="14"/>
        <end position="342"/>
    </location>
</feature>
<evidence type="ECO:0000313" key="11">
    <source>
        <dbReference type="Proteomes" id="UP001149090"/>
    </source>
</evidence>
<proteinExistence type="inferred from homology"/>
<dbReference type="Gene3D" id="3.65.10.20">
    <property type="entry name" value="RNA 3'-terminal phosphate cyclase domain"/>
    <property type="match status" value="1"/>
</dbReference>
<dbReference type="SUPFAM" id="SSF52913">
    <property type="entry name" value="RNA 3'-terminal phosphate cyclase, RPTC, insert domain"/>
    <property type="match status" value="1"/>
</dbReference>
<dbReference type="EC" id="6.5.1.4" evidence="2"/>
<evidence type="ECO:0000259" key="9">
    <source>
        <dbReference type="Pfam" id="PF05189"/>
    </source>
</evidence>
<evidence type="ECO:0000256" key="6">
    <source>
        <dbReference type="PIRSR" id="PIRSR005378-1"/>
    </source>
</evidence>
<dbReference type="AlphaFoldDB" id="A0A9Q0LYB2"/>
<dbReference type="InterPro" id="IPR023797">
    <property type="entry name" value="RNA3'_phos_cyclase_dom"/>
</dbReference>
<reference evidence="10" key="1">
    <citation type="submission" date="2022-10" db="EMBL/GenBank/DDBJ databases">
        <title>Novel sulphate-reducing endosymbionts in the free-living metamonad Anaeramoeba.</title>
        <authorList>
            <person name="Jerlstrom-Hultqvist J."/>
            <person name="Cepicka I."/>
            <person name="Gallot-Lavallee L."/>
            <person name="Salas-Leiva D."/>
            <person name="Curtis B.A."/>
            <person name="Zahonova K."/>
            <person name="Pipaliya S."/>
            <person name="Dacks J."/>
            <person name="Roger A.J."/>
        </authorList>
    </citation>
    <scope>NUCLEOTIDE SEQUENCE</scope>
    <source>
        <strain evidence="10">BMAN</strain>
    </source>
</reference>
<evidence type="ECO:0000256" key="2">
    <source>
        <dbReference type="ARBA" id="ARBA00012725"/>
    </source>
</evidence>
<keyword evidence="3" id="KW-0436">Ligase</keyword>
<dbReference type="OrthoDB" id="25029at2759"/>
<keyword evidence="4 7" id="KW-0547">Nucleotide-binding</keyword>
<feature type="active site" description="Tele-AMP-histidine intermediate" evidence="6">
    <location>
        <position position="326"/>
    </location>
</feature>
<gene>
    <name evidence="10" type="ORF">M0811_03967</name>
</gene>
<dbReference type="InterPro" id="IPR000228">
    <property type="entry name" value="RNA3'_term_phos_cyc"/>
</dbReference>
<feature type="domain" description="RNA 3'-terminal phosphate cyclase insert" evidence="9">
    <location>
        <begin position="189"/>
        <end position="292"/>
    </location>
</feature>
<dbReference type="GO" id="GO:0006396">
    <property type="term" value="P:RNA processing"/>
    <property type="evidence" value="ECO:0007669"/>
    <property type="project" value="InterPro"/>
</dbReference>
<dbReference type="NCBIfam" id="TIGR03399">
    <property type="entry name" value="RNA_3prim_cycl"/>
    <property type="match status" value="1"/>
</dbReference>
<dbReference type="OMA" id="HAKTARW"/>
<protein>
    <recommendedName>
        <fullName evidence="2">RNA 3'-terminal-phosphate cyclase (ATP)</fullName>
        <ecNumber evidence="2">6.5.1.4</ecNumber>
    </recommendedName>
</protein>
<dbReference type="PIRSF" id="PIRSF005378">
    <property type="entry name" value="RNA3'_term_phos_cycl_euk"/>
    <property type="match status" value="1"/>
</dbReference>
<evidence type="ECO:0000256" key="3">
    <source>
        <dbReference type="ARBA" id="ARBA00022598"/>
    </source>
</evidence>
<feature type="binding site" evidence="7">
    <location>
        <begin position="300"/>
        <end position="304"/>
    </location>
    <ligand>
        <name>ATP</name>
        <dbReference type="ChEBI" id="CHEBI:30616"/>
    </ligand>
</feature>
<comment type="caution">
    <text evidence="10">The sequence shown here is derived from an EMBL/GenBank/DDBJ whole genome shotgun (WGS) entry which is preliminary data.</text>
</comment>
<dbReference type="PANTHER" id="PTHR11096">
    <property type="entry name" value="RNA 3' TERMINAL PHOSPHATE CYCLASE"/>
    <property type="match status" value="1"/>
</dbReference>
<dbReference type="GO" id="GO:0003963">
    <property type="term" value="F:RNA-3'-phosphate cyclase activity"/>
    <property type="evidence" value="ECO:0007669"/>
    <property type="project" value="UniProtKB-EC"/>
</dbReference>
<dbReference type="Proteomes" id="UP001149090">
    <property type="component" value="Unassembled WGS sequence"/>
</dbReference>
<keyword evidence="11" id="KW-1185">Reference proteome</keyword>
<dbReference type="Pfam" id="PF01137">
    <property type="entry name" value="RTC"/>
    <property type="match status" value="1"/>
</dbReference>
<evidence type="ECO:0000256" key="1">
    <source>
        <dbReference type="ARBA" id="ARBA00009206"/>
    </source>
</evidence>
<evidence type="ECO:0000256" key="4">
    <source>
        <dbReference type="ARBA" id="ARBA00022741"/>
    </source>
</evidence>
<dbReference type="SUPFAM" id="SSF55205">
    <property type="entry name" value="EPT/RTPC-like"/>
    <property type="match status" value="2"/>
</dbReference>